<organism evidence="1 2">
    <name type="scientific">Aduncisulcus paluster</name>
    <dbReference type="NCBI Taxonomy" id="2918883"/>
    <lineage>
        <taxon>Eukaryota</taxon>
        <taxon>Metamonada</taxon>
        <taxon>Carpediemonas-like organisms</taxon>
        <taxon>Aduncisulcus</taxon>
    </lineage>
</organism>
<accession>A0ABQ5JV60</accession>
<comment type="caution">
    <text evidence="1">The sequence shown here is derived from an EMBL/GenBank/DDBJ whole genome shotgun (WGS) entry which is preliminary data.</text>
</comment>
<feature type="non-terminal residue" evidence="1">
    <location>
        <position position="115"/>
    </location>
</feature>
<proteinExistence type="predicted"/>
<dbReference type="InterPro" id="IPR035965">
    <property type="entry name" value="PAS-like_dom_sf"/>
</dbReference>
<gene>
    <name evidence="1" type="ORF">ADUPG1_004259</name>
</gene>
<dbReference type="EMBL" id="BQXS01006226">
    <property type="protein sequence ID" value="GKT18486.1"/>
    <property type="molecule type" value="Genomic_DNA"/>
</dbReference>
<keyword evidence="2" id="KW-1185">Reference proteome</keyword>
<name>A0ABQ5JV60_9EUKA</name>
<dbReference type="Proteomes" id="UP001057375">
    <property type="component" value="Unassembled WGS sequence"/>
</dbReference>
<reference evidence="1" key="1">
    <citation type="submission" date="2022-03" db="EMBL/GenBank/DDBJ databases">
        <title>Draft genome sequence of Aduncisulcus paluster, a free-living microaerophilic Fornicata.</title>
        <authorList>
            <person name="Yuyama I."/>
            <person name="Kume K."/>
            <person name="Tamura T."/>
            <person name="Inagaki Y."/>
            <person name="Hashimoto T."/>
        </authorList>
    </citation>
    <scope>NUCLEOTIDE SEQUENCE</scope>
    <source>
        <strain evidence="1">NY0171</strain>
    </source>
</reference>
<evidence type="ECO:0000313" key="2">
    <source>
        <dbReference type="Proteomes" id="UP001057375"/>
    </source>
</evidence>
<dbReference type="SUPFAM" id="SSF55785">
    <property type="entry name" value="PYP-like sensor domain (PAS domain)"/>
    <property type="match status" value="1"/>
</dbReference>
<protein>
    <submittedName>
        <fullName evidence="1">PAS domain-containing protein</fullName>
    </submittedName>
</protein>
<evidence type="ECO:0000313" key="1">
    <source>
        <dbReference type="EMBL" id="GKT18486.1"/>
    </source>
</evidence>
<sequence length="115" mass="13165">MDDRETKARNLEDAKSAIEIILDSIPVLGNRCDKVFCFSSEHYCPFLRNIEGSYENEVKIKTARGKELTVLKNAAYITLSGERLVLEAFMDISQRSEMEKRLKDQQDYTNAVLQG</sequence>